<proteinExistence type="inferred from homology"/>
<evidence type="ECO:0000313" key="8">
    <source>
        <dbReference type="EMBL" id="MDO6670553.1"/>
    </source>
</evidence>
<dbReference type="GO" id="GO:0015209">
    <property type="term" value="F:cytosine transmembrane transporter activity"/>
    <property type="evidence" value="ECO:0007669"/>
    <property type="project" value="InterPro"/>
</dbReference>
<feature type="transmembrane region" description="Helical" evidence="7">
    <location>
        <begin position="111"/>
        <end position="136"/>
    </location>
</feature>
<dbReference type="Gene3D" id="1.10.4160.10">
    <property type="entry name" value="Hydantoin permease"/>
    <property type="match status" value="1"/>
</dbReference>
<dbReference type="InterPro" id="IPR001248">
    <property type="entry name" value="Pur-cyt_permease"/>
</dbReference>
<evidence type="ECO:0000256" key="4">
    <source>
        <dbReference type="ARBA" id="ARBA00022989"/>
    </source>
</evidence>
<comment type="caution">
    <text evidence="8">The sequence shown here is derived from an EMBL/GenBank/DDBJ whole genome shotgun (WGS) entry which is preliminary data.</text>
</comment>
<feature type="transmembrane region" description="Helical" evidence="7">
    <location>
        <begin position="40"/>
        <end position="62"/>
    </location>
</feature>
<feature type="region of interest" description="Disordered" evidence="6">
    <location>
        <begin position="1"/>
        <end position="20"/>
    </location>
</feature>
<evidence type="ECO:0000256" key="1">
    <source>
        <dbReference type="ARBA" id="ARBA00004141"/>
    </source>
</evidence>
<dbReference type="EMBL" id="JAUORK010000001">
    <property type="protein sequence ID" value="MDO6670553.1"/>
    <property type="molecule type" value="Genomic_DNA"/>
</dbReference>
<dbReference type="Proteomes" id="UP001170481">
    <property type="component" value="Unassembled WGS sequence"/>
</dbReference>
<dbReference type="GO" id="GO:0005886">
    <property type="term" value="C:plasma membrane"/>
    <property type="evidence" value="ECO:0007669"/>
    <property type="project" value="TreeGrafter"/>
</dbReference>
<feature type="transmembrane region" description="Helical" evidence="7">
    <location>
        <begin position="344"/>
        <end position="364"/>
    </location>
</feature>
<feature type="transmembrane region" description="Helical" evidence="7">
    <location>
        <begin position="321"/>
        <end position="338"/>
    </location>
</feature>
<feature type="compositionally biased region" description="Low complexity" evidence="6">
    <location>
        <begin position="7"/>
        <end position="16"/>
    </location>
</feature>
<sequence>MADDRSSTSQTSPLSSAAGNDYPLSEVPASARRGLLSTSMVLLGFTFFTATMWAGGSLGAAFELNELMWIIVIGNLLLGSYAAALAYIACKSGLNSVLMGRLCFGEKGSRLSDFVLGFTQIGWYAWGTATIAIVLVKTLGLPEWLTTPLMVIFGFAFCLTAMIGYRGLDMLSRVAVPAMLLFILFSLYTGMVDVGGMAGLAALTPTDSMSWTAAITAVIGTFISGGTQATNWSRFARSPKIAVIATLAAFFVGNGLMVLTGALGAMIYQQADIVDVMIAQGLVSLAVLMLFLNIWTTQDNTIYNFAIAGCNLLRTPHRQRVTLGGAAIGTVLAVLGMYEWLIPFLILLGTFIPPIGGVIMANFWLGHRGQYPRLAEMPKVDYHWPGLAAYAIACLCAWSSPFMPPVVGVVVAFVVYGGLIKLAKVELADKTAA</sequence>
<evidence type="ECO:0000256" key="7">
    <source>
        <dbReference type="SAM" id="Phobius"/>
    </source>
</evidence>
<dbReference type="CDD" id="cd11484">
    <property type="entry name" value="SLC-NCS1sbd_CobB-like"/>
    <property type="match status" value="1"/>
</dbReference>
<name>A0AAP4X029_9GAMM</name>
<feature type="transmembrane region" description="Helical" evidence="7">
    <location>
        <begin position="384"/>
        <end position="400"/>
    </location>
</feature>
<evidence type="ECO:0000256" key="5">
    <source>
        <dbReference type="ARBA" id="ARBA00023136"/>
    </source>
</evidence>
<evidence type="ECO:0000256" key="2">
    <source>
        <dbReference type="ARBA" id="ARBA00008974"/>
    </source>
</evidence>
<feature type="transmembrane region" description="Helical" evidence="7">
    <location>
        <begin position="68"/>
        <end position="90"/>
    </location>
</feature>
<feature type="transmembrane region" description="Helical" evidence="7">
    <location>
        <begin position="180"/>
        <end position="203"/>
    </location>
</feature>
<dbReference type="NCBIfam" id="NF008241">
    <property type="entry name" value="PRK11017.1"/>
    <property type="match status" value="1"/>
</dbReference>
<keyword evidence="5 7" id="KW-0472">Membrane</keyword>
<gene>
    <name evidence="8" type="primary">codB</name>
    <name evidence="8" type="ORF">Q4535_00340</name>
</gene>
<evidence type="ECO:0000256" key="3">
    <source>
        <dbReference type="ARBA" id="ARBA00022692"/>
    </source>
</evidence>
<keyword evidence="4 7" id="KW-1133">Transmembrane helix</keyword>
<feature type="transmembrane region" description="Helical" evidence="7">
    <location>
        <begin position="209"/>
        <end position="229"/>
    </location>
</feature>
<dbReference type="PANTHER" id="PTHR30569:SF0">
    <property type="entry name" value="CYTOSINE PERMEASE"/>
    <property type="match status" value="1"/>
</dbReference>
<comment type="similarity">
    <text evidence="2">Belongs to the purine-cytosine permease (2.A.39) family.</text>
</comment>
<dbReference type="PANTHER" id="PTHR30569">
    <property type="entry name" value="CYTOSINE TRANSPORTER CODB"/>
    <property type="match status" value="1"/>
</dbReference>
<feature type="transmembrane region" description="Helical" evidence="7">
    <location>
        <begin position="273"/>
        <end position="295"/>
    </location>
</feature>
<feature type="transmembrane region" description="Helical" evidence="7">
    <location>
        <begin position="148"/>
        <end position="168"/>
    </location>
</feature>
<evidence type="ECO:0000256" key="6">
    <source>
        <dbReference type="SAM" id="MobiDB-lite"/>
    </source>
</evidence>
<dbReference type="InterPro" id="IPR030191">
    <property type="entry name" value="CodB"/>
</dbReference>
<organism evidence="8 9">
    <name type="scientific">Cobetia amphilecti</name>
    <dbReference type="NCBI Taxonomy" id="1055104"/>
    <lineage>
        <taxon>Bacteria</taxon>
        <taxon>Pseudomonadati</taxon>
        <taxon>Pseudomonadota</taxon>
        <taxon>Gammaproteobacteria</taxon>
        <taxon>Oceanospirillales</taxon>
        <taxon>Halomonadaceae</taxon>
        <taxon>Cobetia</taxon>
    </lineage>
</organism>
<dbReference type="Pfam" id="PF02133">
    <property type="entry name" value="Transp_cyt_pur"/>
    <property type="match status" value="1"/>
</dbReference>
<keyword evidence="3 7" id="KW-0812">Transmembrane</keyword>
<comment type="subcellular location">
    <subcellularLocation>
        <location evidence="1">Membrane</location>
        <topology evidence="1">Multi-pass membrane protein</topology>
    </subcellularLocation>
</comment>
<dbReference type="RefSeq" id="WP_303592384.1">
    <property type="nucleotide sequence ID" value="NZ_JAUORK010000001.1"/>
</dbReference>
<protein>
    <submittedName>
        <fullName evidence="8">Cytosine permease</fullName>
    </submittedName>
</protein>
<feature type="transmembrane region" description="Helical" evidence="7">
    <location>
        <begin position="241"/>
        <end position="267"/>
    </location>
</feature>
<evidence type="ECO:0000313" key="9">
    <source>
        <dbReference type="Proteomes" id="UP001170481"/>
    </source>
</evidence>
<dbReference type="AlphaFoldDB" id="A0AAP4X029"/>
<reference evidence="8" key="1">
    <citation type="submission" date="2023-07" db="EMBL/GenBank/DDBJ databases">
        <title>Genome content predicts the carbon catabolic preferences of heterotrophic bacteria.</title>
        <authorList>
            <person name="Gralka M."/>
        </authorList>
    </citation>
    <scope>NUCLEOTIDE SEQUENCE</scope>
    <source>
        <strain evidence="8">C2R13</strain>
    </source>
</reference>
<accession>A0AAP4X029</accession>